<dbReference type="InterPro" id="IPR023867">
    <property type="entry name" value="Sulphatase_maturase_rSAM"/>
</dbReference>
<evidence type="ECO:0000256" key="4">
    <source>
        <dbReference type="ARBA" id="ARBA00023014"/>
    </source>
</evidence>
<accession>A0ABP6QEX2</accession>
<feature type="domain" description="Radical SAM core" evidence="5">
    <location>
        <begin position="23"/>
        <end position="255"/>
    </location>
</feature>
<dbReference type="Gene3D" id="3.20.20.70">
    <property type="entry name" value="Aldolase class I"/>
    <property type="match status" value="1"/>
</dbReference>
<evidence type="ECO:0000313" key="7">
    <source>
        <dbReference type="Proteomes" id="UP001501237"/>
    </source>
</evidence>
<keyword evidence="7" id="KW-1185">Reference proteome</keyword>
<dbReference type="SUPFAM" id="SSF102114">
    <property type="entry name" value="Radical SAM enzymes"/>
    <property type="match status" value="1"/>
</dbReference>
<proteinExistence type="predicted"/>
<keyword evidence="4" id="KW-0411">Iron-sulfur</keyword>
<keyword evidence="2" id="KW-0479">Metal-binding</keyword>
<dbReference type="PROSITE" id="PS51918">
    <property type="entry name" value="RADICAL_SAM"/>
    <property type="match status" value="1"/>
</dbReference>
<dbReference type="InterPro" id="IPR058240">
    <property type="entry name" value="rSAM_sf"/>
</dbReference>
<dbReference type="SFLD" id="SFLDS00029">
    <property type="entry name" value="Radical_SAM"/>
    <property type="match status" value="1"/>
</dbReference>
<sequence length="404" mass="45168">MDDGGEWPRTLDVQALLESGWRPTPFQEFVFKIHSRCNLACDYCYMYEMADQSWRTQPRRMSRHVVEAVVRRIGEHARGNGLEQIGVTLHGGEPLLAGADHLRFTVETMRAEAGNDFGVDFQVQTNGVLLDAVYLDLFDELGVAVGVSLDGDEAAHQRHRKKKDGSGSYREVRAGLDRLTSPGYRHLFGGLLSTIELRNDPVTTYESLLAFAPPQIDFMLPHGTWDSPPPDRPPDASTRYGDWLIKVFDRWYGSPVRETRIRLFNEIMQLLFGRPSRSEAVGLSPVAVVVVETNGRIEQVDSLKSAFQGATATPFHVARDAFDAVLMLPEMAARQIGARALSPTCQGCDLRRTCGGGLYPHRYRSGTGFLNPSVFCEDLYRLIGHIRSTVSMDLDLAVVRKGRR</sequence>
<dbReference type="PANTHER" id="PTHR43273:SF8">
    <property type="entry name" value="RADICAL SAM DOMAIN PROTEIN"/>
    <property type="match status" value="1"/>
</dbReference>
<dbReference type="InterPro" id="IPR013785">
    <property type="entry name" value="Aldolase_TIM"/>
</dbReference>
<dbReference type="Pfam" id="PF04055">
    <property type="entry name" value="Radical_SAM"/>
    <property type="match status" value="1"/>
</dbReference>
<name>A0ABP6QEX2_9ACTN</name>
<dbReference type="InterPro" id="IPR007197">
    <property type="entry name" value="rSAM"/>
</dbReference>
<dbReference type="Proteomes" id="UP001501237">
    <property type="component" value="Unassembled WGS sequence"/>
</dbReference>
<evidence type="ECO:0000256" key="2">
    <source>
        <dbReference type="ARBA" id="ARBA00022723"/>
    </source>
</evidence>
<dbReference type="PANTHER" id="PTHR43273">
    <property type="entry name" value="ANAEROBIC SULFATASE-MATURATING ENZYME HOMOLOG ASLB-RELATED"/>
    <property type="match status" value="1"/>
</dbReference>
<evidence type="ECO:0000256" key="3">
    <source>
        <dbReference type="ARBA" id="ARBA00023004"/>
    </source>
</evidence>
<dbReference type="SFLD" id="SFLDG01072">
    <property type="entry name" value="dehydrogenase_like"/>
    <property type="match status" value="1"/>
</dbReference>
<organism evidence="6 7">
    <name type="scientific">Actinocorallia longicatena</name>
    <dbReference type="NCBI Taxonomy" id="111803"/>
    <lineage>
        <taxon>Bacteria</taxon>
        <taxon>Bacillati</taxon>
        <taxon>Actinomycetota</taxon>
        <taxon>Actinomycetes</taxon>
        <taxon>Streptosporangiales</taxon>
        <taxon>Thermomonosporaceae</taxon>
        <taxon>Actinocorallia</taxon>
    </lineage>
</organism>
<protein>
    <submittedName>
        <fullName evidence="6">FxsB family radical SAM/SPASM domain protein</fullName>
    </submittedName>
</protein>
<keyword evidence="3" id="KW-0408">Iron</keyword>
<dbReference type="SFLD" id="SFLDG01386">
    <property type="entry name" value="main_SPASM_domain-containing"/>
    <property type="match status" value="1"/>
</dbReference>
<gene>
    <name evidence="6" type="ORF">GCM10010468_52780</name>
</gene>
<evidence type="ECO:0000256" key="1">
    <source>
        <dbReference type="ARBA" id="ARBA00022691"/>
    </source>
</evidence>
<evidence type="ECO:0000313" key="6">
    <source>
        <dbReference type="EMBL" id="GAA3225259.1"/>
    </source>
</evidence>
<dbReference type="RefSeq" id="WP_344833271.1">
    <property type="nucleotide sequence ID" value="NZ_BAAAUV010000015.1"/>
</dbReference>
<dbReference type="SFLD" id="SFLDG01067">
    <property type="entry name" value="SPASM/twitch_domain_containing"/>
    <property type="match status" value="1"/>
</dbReference>
<comment type="caution">
    <text evidence="6">The sequence shown here is derived from an EMBL/GenBank/DDBJ whole genome shotgun (WGS) entry which is preliminary data.</text>
</comment>
<reference evidence="7" key="1">
    <citation type="journal article" date="2019" name="Int. J. Syst. Evol. Microbiol.">
        <title>The Global Catalogue of Microorganisms (GCM) 10K type strain sequencing project: providing services to taxonomists for standard genome sequencing and annotation.</title>
        <authorList>
            <consortium name="The Broad Institute Genomics Platform"/>
            <consortium name="The Broad Institute Genome Sequencing Center for Infectious Disease"/>
            <person name="Wu L."/>
            <person name="Ma J."/>
        </authorList>
    </citation>
    <scope>NUCLEOTIDE SEQUENCE [LARGE SCALE GENOMIC DNA]</scope>
    <source>
        <strain evidence="7">JCM 9377</strain>
    </source>
</reference>
<dbReference type="EMBL" id="BAAAUV010000015">
    <property type="protein sequence ID" value="GAA3225259.1"/>
    <property type="molecule type" value="Genomic_DNA"/>
</dbReference>
<dbReference type="CDD" id="cd01335">
    <property type="entry name" value="Radical_SAM"/>
    <property type="match status" value="1"/>
</dbReference>
<dbReference type="NCBIfam" id="TIGR04269">
    <property type="entry name" value="SAM_SPASM_FxsB"/>
    <property type="match status" value="1"/>
</dbReference>
<keyword evidence="1" id="KW-0949">S-adenosyl-L-methionine</keyword>
<evidence type="ECO:0000259" key="5">
    <source>
        <dbReference type="PROSITE" id="PS51918"/>
    </source>
</evidence>
<dbReference type="InterPro" id="IPR026335">
    <property type="entry name" value="rSAM_SPASM_FxsB"/>
</dbReference>